<protein>
    <submittedName>
        <fullName evidence="1">Uncharacterized protein</fullName>
    </submittedName>
</protein>
<sequence length="80" mass="8827">MSQHRLNWEIRESAALSHRIRDIYSATRPANDQPPRAADSVTGLFSLINTSTHVVFPFSWLRVMAVCTPIRATGSGSIGC</sequence>
<proteinExistence type="predicted"/>
<gene>
    <name evidence="1" type="ORF">AMECASPLE_036625</name>
</gene>
<evidence type="ECO:0000313" key="1">
    <source>
        <dbReference type="EMBL" id="MEQ2305325.1"/>
    </source>
</evidence>
<organism evidence="1 2">
    <name type="scientific">Ameca splendens</name>
    <dbReference type="NCBI Taxonomy" id="208324"/>
    <lineage>
        <taxon>Eukaryota</taxon>
        <taxon>Metazoa</taxon>
        <taxon>Chordata</taxon>
        <taxon>Craniata</taxon>
        <taxon>Vertebrata</taxon>
        <taxon>Euteleostomi</taxon>
        <taxon>Actinopterygii</taxon>
        <taxon>Neopterygii</taxon>
        <taxon>Teleostei</taxon>
        <taxon>Neoteleostei</taxon>
        <taxon>Acanthomorphata</taxon>
        <taxon>Ovalentaria</taxon>
        <taxon>Atherinomorphae</taxon>
        <taxon>Cyprinodontiformes</taxon>
        <taxon>Goodeidae</taxon>
        <taxon>Ameca</taxon>
    </lineage>
</organism>
<dbReference type="EMBL" id="JAHRIP010062295">
    <property type="protein sequence ID" value="MEQ2305325.1"/>
    <property type="molecule type" value="Genomic_DNA"/>
</dbReference>
<reference evidence="1 2" key="1">
    <citation type="submission" date="2021-06" db="EMBL/GenBank/DDBJ databases">
        <authorList>
            <person name="Palmer J.M."/>
        </authorList>
    </citation>
    <scope>NUCLEOTIDE SEQUENCE [LARGE SCALE GENOMIC DNA]</scope>
    <source>
        <strain evidence="1 2">AS_MEX2019</strain>
        <tissue evidence="1">Muscle</tissue>
    </source>
</reference>
<dbReference type="Proteomes" id="UP001469553">
    <property type="component" value="Unassembled WGS sequence"/>
</dbReference>
<name>A0ABV0ZHD2_9TELE</name>
<keyword evidence="2" id="KW-1185">Reference proteome</keyword>
<evidence type="ECO:0000313" key="2">
    <source>
        <dbReference type="Proteomes" id="UP001469553"/>
    </source>
</evidence>
<accession>A0ABV0ZHD2</accession>
<comment type="caution">
    <text evidence="1">The sequence shown here is derived from an EMBL/GenBank/DDBJ whole genome shotgun (WGS) entry which is preliminary data.</text>
</comment>